<dbReference type="EMBL" id="JARJCW010000026">
    <property type="protein sequence ID" value="KAJ7211346.1"/>
    <property type="molecule type" value="Genomic_DNA"/>
</dbReference>
<name>A0AAD6YG00_9AGAR</name>
<accession>A0AAD6YG00</accession>
<evidence type="ECO:0000313" key="3">
    <source>
        <dbReference type="Proteomes" id="UP001219525"/>
    </source>
</evidence>
<dbReference type="AlphaFoldDB" id="A0AAD6YG00"/>
<reference evidence="2" key="1">
    <citation type="submission" date="2023-03" db="EMBL/GenBank/DDBJ databases">
        <title>Massive genome expansion in bonnet fungi (Mycena s.s.) driven by repeated elements and novel gene families across ecological guilds.</title>
        <authorList>
            <consortium name="Lawrence Berkeley National Laboratory"/>
            <person name="Harder C.B."/>
            <person name="Miyauchi S."/>
            <person name="Viragh M."/>
            <person name="Kuo A."/>
            <person name="Thoen E."/>
            <person name="Andreopoulos B."/>
            <person name="Lu D."/>
            <person name="Skrede I."/>
            <person name="Drula E."/>
            <person name="Henrissat B."/>
            <person name="Morin E."/>
            <person name="Kohler A."/>
            <person name="Barry K."/>
            <person name="LaButti K."/>
            <person name="Morin E."/>
            <person name="Salamov A."/>
            <person name="Lipzen A."/>
            <person name="Mereny Z."/>
            <person name="Hegedus B."/>
            <person name="Baldrian P."/>
            <person name="Stursova M."/>
            <person name="Weitz H."/>
            <person name="Taylor A."/>
            <person name="Grigoriev I.V."/>
            <person name="Nagy L.G."/>
            <person name="Martin F."/>
            <person name="Kauserud H."/>
        </authorList>
    </citation>
    <scope>NUCLEOTIDE SEQUENCE</scope>
    <source>
        <strain evidence="2">9144</strain>
    </source>
</reference>
<comment type="caution">
    <text evidence="2">The sequence shown here is derived from an EMBL/GenBank/DDBJ whole genome shotgun (WGS) entry which is preliminary data.</text>
</comment>
<organism evidence="2 3">
    <name type="scientific">Mycena pura</name>
    <dbReference type="NCBI Taxonomy" id="153505"/>
    <lineage>
        <taxon>Eukaryota</taxon>
        <taxon>Fungi</taxon>
        <taxon>Dikarya</taxon>
        <taxon>Basidiomycota</taxon>
        <taxon>Agaricomycotina</taxon>
        <taxon>Agaricomycetes</taxon>
        <taxon>Agaricomycetidae</taxon>
        <taxon>Agaricales</taxon>
        <taxon>Marasmiineae</taxon>
        <taxon>Mycenaceae</taxon>
        <taxon>Mycena</taxon>
    </lineage>
</organism>
<evidence type="ECO:0000256" key="1">
    <source>
        <dbReference type="SAM" id="MobiDB-lite"/>
    </source>
</evidence>
<feature type="region of interest" description="Disordered" evidence="1">
    <location>
        <begin position="70"/>
        <end position="109"/>
    </location>
</feature>
<gene>
    <name evidence="2" type="ORF">GGX14DRAFT_449936</name>
</gene>
<feature type="compositionally biased region" description="Polar residues" evidence="1">
    <location>
        <begin position="70"/>
        <end position="94"/>
    </location>
</feature>
<keyword evidence="3" id="KW-1185">Reference proteome</keyword>
<dbReference type="Proteomes" id="UP001219525">
    <property type="component" value="Unassembled WGS sequence"/>
</dbReference>
<sequence>MSTLYQVRRILGCSISNRRPILLAILPPSSKGPDHYYAGPGGPYTLVMPCLHAGGDRLFIPGSIRTGTTTQHFQSPGPQIGRTGQCSSHGSSRLSTESAGSTGSETHGRCLAPSSRLRTALASCFLIYAGGRHYFWADAQLTMHRKVFASHKDFMRHVVRGPCWSHMPDIEIPV</sequence>
<protein>
    <submittedName>
        <fullName evidence="2">Uncharacterized protein</fullName>
    </submittedName>
</protein>
<feature type="non-terminal residue" evidence="2">
    <location>
        <position position="174"/>
    </location>
</feature>
<proteinExistence type="predicted"/>
<feature type="compositionally biased region" description="Low complexity" evidence="1">
    <location>
        <begin position="95"/>
        <end position="105"/>
    </location>
</feature>
<evidence type="ECO:0000313" key="2">
    <source>
        <dbReference type="EMBL" id="KAJ7211346.1"/>
    </source>
</evidence>